<feature type="compositionally biased region" description="Pro residues" evidence="1">
    <location>
        <begin position="76"/>
        <end position="88"/>
    </location>
</feature>
<dbReference type="EMBL" id="BFAD01000002">
    <property type="protein sequence ID" value="GBE79838.1"/>
    <property type="molecule type" value="Genomic_DNA"/>
</dbReference>
<sequence>MVFGFLKKAGFVRPETIPLPRSASSQRDGPVQLRTPSPSADSAHGPPLSRSPSARVSRDDSRQFSPVRPARTAEAMPPPAPPPAPEPEPTAESLSALIASIPAKTLHAYVLARLPAAPGPALPVLHAFFAHLAPPPRLHCVRCHKDYVDVENDDRSCLVAHDDESAEVERVGRTANRDRRPAGDPGSTYETLWGCCGKTVEGDGDQGPPDGWCYEGKHTTDAKRARFRADSTPYNDKLVSCLRLHCHGIRNQLPRTSARKRARNPNLVEPDSDEDASEGEADSGVEEIVGKGKSKIKEKKKDSKPEQQQPPVVDMVQVDEESASQAGSVRKVNRSKAKTTSASAPPAKRRGRPPKAKAGSQDTDVAETDDAVSAPPTKRRGRQPKSKEYIEDSDAELGDANQPESISRAGPRTRSISRTRVSGSTKNPVKVAAESGLRGAKANSRVRKTKAVEVDADGLAEDDQPKKKRKVAS</sequence>
<feature type="compositionally biased region" description="Low complexity" evidence="1">
    <location>
        <begin position="306"/>
        <end position="316"/>
    </location>
</feature>
<evidence type="ECO:0000256" key="1">
    <source>
        <dbReference type="SAM" id="MobiDB-lite"/>
    </source>
</evidence>
<comment type="caution">
    <text evidence="2">The sequence shown here is derived from an EMBL/GenBank/DDBJ whole genome shotgun (WGS) entry which is preliminary data.</text>
</comment>
<evidence type="ECO:0000313" key="2">
    <source>
        <dbReference type="EMBL" id="GBE79838.1"/>
    </source>
</evidence>
<name>A0A401GCC3_9APHY</name>
<accession>A0A401GCC3</accession>
<feature type="compositionally biased region" description="Acidic residues" evidence="1">
    <location>
        <begin position="270"/>
        <end position="285"/>
    </location>
</feature>
<feature type="compositionally biased region" description="Polar residues" evidence="1">
    <location>
        <begin position="414"/>
        <end position="427"/>
    </location>
</feature>
<dbReference type="RefSeq" id="XP_027610751.1">
    <property type="nucleotide sequence ID" value="XM_027754950.1"/>
</dbReference>
<organism evidence="2 3">
    <name type="scientific">Sparassis crispa</name>
    <dbReference type="NCBI Taxonomy" id="139825"/>
    <lineage>
        <taxon>Eukaryota</taxon>
        <taxon>Fungi</taxon>
        <taxon>Dikarya</taxon>
        <taxon>Basidiomycota</taxon>
        <taxon>Agaricomycotina</taxon>
        <taxon>Agaricomycetes</taxon>
        <taxon>Polyporales</taxon>
        <taxon>Sparassidaceae</taxon>
        <taxon>Sparassis</taxon>
    </lineage>
</organism>
<dbReference type="InParanoid" id="A0A401GCC3"/>
<dbReference type="OrthoDB" id="3245731at2759"/>
<protein>
    <submittedName>
        <fullName evidence="2">Uncharacterized protein</fullName>
    </submittedName>
</protein>
<dbReference type="Proteomes" id="UP000287166">
    <property type="component" value="Unassembled WGS sequence"/>
</dbReference>
<gene>
    <name evidence="2" type="ORF">SCP_0210390</name>
</gene>
<keyword evidence="3" id="KW-1185">Reference proteome</keyword>
<dbReference type="GeneID" id="38776755"/>
<feature type="region of interest" description="Disordered" evidence="1">
    <location>
        <begin position="255"/>
        <end position="473"/>
    </location>
</feature>
<dbReference type="AlphaFoldDB" id="A0A401GCC3"/>
<feature type="region of interest" description="Disordered" evidence="1">
    <location>
        <begin position="14"/>
        <end position="92"/>
    </location>
</feature>
<evidence type="ECO:0000313" key="3">
    <source>
        <dbReference type="Proteomes" id="UP000287166"/>
    </source>
</evidence>
<reference evidence="2 3" key="1">
    <citation type="journal article" date="2018" name="Sci. Rep.">
        <title>Genome sequence of the cauliflower mushroom Sparassis crispa (Hanabiratake) and its association with beneficial usage.</title>
        <authorList>
            <person name="Kiyama R."/>
            <person name="Furutani Y."/>
            <person name="Kawaguchi K."/>
            <person name="Nakanishi T."/>
        </authorList>
    </citation>
    <scope>NUCLEOTIDE SEQUENCE [LARGE SCALE GENOMIC DNA]</scope>
</reference>
<proteinExistence type="predicted"/>